<feature type="compositionally biased region" description="Low complexity" evidence="1">
    <location>
        <begin position="28"/>
        <end position="52"/>
    </location>
</feature>
<evidence type="ECO:0000313" key="2">
    <source>
        <dbReference type="EMBL" id="KAG5642466.1"/>
    </source>
</evidence>
<evidence type="ECO:0000256" key="1">
    <source>
        <dbReference type="SAM" id="MobiDB-lite"/>
    </source>
</evidence>
<reference evidence="2" key="1">
    <citation type="submission" date="2020-07" db="EMBL/GenBank/DDBJ databases">
        <authorList>
            <person name="Nieuwenhuis M."/>
            <person name="Van De Peppel L.J.J."/>
        </authorList>
    </citation>
    <scope>NUCLEOTIDE SEQUENCE</scope>
    <source>
        <strain evidence="2">AP01</strain>
        <tissue evidence="2">Mycelium</tissue>
    </source>
</reference>
<name>A0A9P7KC34_9AGAR</name>
<dbReference type="EMBL" id="JABCKV010000183">
    <property type="protein sequence ID" value="KAG5642466.1"/>
    <property type="molecule type" value="Genomic_DNA"/>
</dbReference>
<dbReference type="AlphaFoldDB" id="A0A9P7KC34"/>
<feature type="region of interest" description="Disordered" evidence="1">
    <location>
        <begin position="213"/>
        <end position="237"/>
    </location>
</feature>
<dbReference type="OrthoDB" id="77828at2759"/>
<evidence type="ECO:0000313" key="3">
    <source>
        <dbReference type="Proteomes" id="UP000775547"/>
    </source>
</evidence>
<comment type="caution">
    <text evidence="2">The sequence shown here is derived from an EMBL/GenBank/DDBJ whole genome shotgun (WGS) entry which is preliminary data.</text>
</comment>
<reference evidence="2" key="2">
    <citation type="submission" date="2021-10" db="EMBL/GenBank/DDBJ databases">
        <title>Phylogenomics reveals ancestral predisposition of the termite-cultivated fungus Termitomyces towards a domesticated lifestyle.</title>
        <authorList>
            <person name="Auxier B."/>
            <person name="Grum-Grzhimaylo A."/>
            <person name="Cardenas M.E."/>
            <person name="Lodge J.D."/>
            <person name="Laessoe T."/>
            <person name="Pedersen O."/>
            <person name="Smith M.E."/>
            <person name="Kuyper T.W."/>
            <person name="Franco-Molano E.A."/>
            <person name="Baroni T.J."/>
            <person name="Aanen D.K."/>
        </authorList>
    </citation>
    <scope>NUCLEOTIDE SEQUENCE</scope>
    <source>
        <strain evidence="2">AP01</strain>
        <tissue evidence="2">Mycelium</tissue>
    </source>
</reference>
<dbReference type="Proteomes" id="UP000775547">
    <property type="component" value="Unassembled WGS sequence"/>
</dbReference>
<feature type="region of interest" description="Disordered" evidence="1">
    <location>
        <begin position="96"/>
        <end position="173"/>
    </location>
</feature>
<feature type="compositionally biased region" description="Low complexity" evidence="1">
    <location>
        <begin position="134"/>
        <end position="143"/>
    </location>
</feature>
<sequence length="419" mass="45400">MHSISPAKAAIPRTPASHEPSTPSTVLSMASTAFSTPSTASSISSTAKSLTSQAMSPQRLRHPSRLHSRDLNGNTFRIYVKHYMDRISISQPIPSGYDDSDYESDANALPEFPATPTKRKHAAAACDETPRPGPSTATASTRTPRPRIQRLSFGGPLSPQSRSTSDASTFTHEDPTMAGFTLSYLRRAPELADMAKRVVKAVAKRRLREERKEAKEAAAAFPPPAQPSKSQSQAEHAANFGPRVKRLFQSTVVQLLREGSIVLWDGPVRSLLPSLNLPEGQGQITVNTGLWKANVTSVSADNTVFSSIGRKSFEEDEEALELSDPEEGEEAYVPVSPQFLAVVVEGAIGKLAKVGGSHGGASKGRGARSGATTEGISAYLRKDDRWRYLNEWNVVEALDVLKIEGKVRSSGKERWELIL</sequence>
<gene>
    <name evidence="2" type="ORF">DXG03_002744</name>
</gene>
<keyword evidence="3" id="KW-1185">Reference proteome</keyword>
<feature type="region of interest" description="Disordered" evidence="1">
    <location>
        <begin position="1"/>
        <end position="69"/>
    </location>
</feature>
<organism evidence="2 3">
    <name type="scientific">Asterophora parasitica</name>
    <dbReference type="NCBI Taxonomy" id="117018"/>
    <lineage>
        <taxon>Eukaryota</taxon>
        <taxon>Fungi</taxon>
        <taxon>Dikarya</taxon>
        <taxon>Basidiomycota</taxon>
        <taxon>Agaricomycotina</taxon>
        <taxon>Agaricomycetes</taxon>
        <taxon>Agaricomycetidae</taxon>
        <taxon>Agaricales</taxon>
        <taxon>Tricholomatineae</taxon>
        <taxon>Lyophyllaceae</taxon>
        <taxon>Asterophora</taxon>
    </lineage>
</organism>
<accession>A0A9P7KC34</accession>
<proteinExistence type="predicted"/>
<protein>
    <submittedName>
        <fullName evidence="2">Uncharacterized protein</fullName>
    </submittedName>
</protein>
<feature type="compositionally biased region" description="Polar residues" evidence="1">
    <location>
        <begin position="158"/>
        <end position="170"/>
    </location>
</feature>